<dbReference type="GO" id="GO:0140664">
    <property type="term" value="F:ATP-dependent DNA damage sensor activity"/>
    <property type="evidence" value="ECO:0007669"/>
    <property type="project" value="InterPro"/>
</dbReference>
<dbReference type="SUPFAM" id="SSF48334">
    <property type="entry name" value="DNA repair protein MutS, domain III"/>
    <property type="match status" value="1"/>
</dbReference>
<evidence type="ECO:0000313" key="6">
    <source>
        <dbReference type="Proteomes" id="UP000003748"/>
    </source>
</evidence>
<dbReference type="PANTHER" id="PTHR11361">
    <property type="entry name" value="DNA MISMATCH REPAIR PROTEIN MUTS FAMILY MEMBER"/>
    <property type="match status" value="1"/>
</dbReference>
<gene>
    <name evidence="5" type="ORF">FUSPEROL_00445</name>
</gene>
<evidence type="ECO:0000256" key="1">
    <source>
        <dbReference type="ARBA" id="ARBA00022741"/>
    </source>
</evidence>
<dbReference type="GO" id="GO:0030983">
    <property type="term" value="F:mismatched DNA binding"/>
    <property type="evidence" value="ECO:0007669"/>
    <property type="project" value="InterPro"/>
</dbReference>
<comment type="caution">
    <text evidence="5">The sequence shown here is derived from an EMBL/GenBank/DDBJ whole genome shotgun (WGS) entry which is preliminary data.</text>
</comment>
<dbReference type="InterPro" id="IPR027417">
    <property type="entry name" value="P-loop_NTPase"/>
</dbReference>
<dbReference type="InterPro" id="IPR045076">
    <property type="entry name" value="MutS"/>
</dbReference>
<dbReference type="HOGENOM" id="CLU_041770_0_0_0"/>
<dbReference type="CDD" id="cd03243">
    <property type="entry name" value="ABC_MutS_homologs"/>
    <property type="match status" value="1"/>
</dbReference>
<dbReference type="InterPro" id="IPR000432">
    <property type="entry name" value="DNA_mismatch_repair_MutS_C"/>
</dbReference>
<dbReference type="GO" id="GO:0005524">
    <property type="term" value="F:ATP binding"/>
    <property type="evidence" value="ECO:0007669"/>
    <property type="project" value="UniProtKB-KW"/>
</dbReference>
<dbReference type="PANTHER" id="PTHR11361:SF14">
    <property type="entry name" value="DNA MISMATCH REPAIR PROTEIN MUTS, TYPE 2"/>
    <property type="match status" value="1"/>
</dbReference>
<keyword evidence="1" id="KW-0547">Nucleotide-binding</keyword>
<evidence type="ECO:0000256" key="3">
    <source>
        <dbReference type="ARBA" id="ARBA00023125"/>
    </source>
</evidence>
<dbReference type="AlphaFoldDB" id="D4CST6"/>
<accession>D4CST6</accession>
<evidence type="ECO:0000256" key="2">
    <source>
        <dbReference type="ARBA" id="ARBA00022840"/>
    </source>
</evidence>
<evidence type="ECO:0000259" key="4">
    <source>
        <dbReference type="SMART" id="SM00534"/>
    </source>
</evidence>
<dbReference type="InterPro" id="IPR036187">
    <property type="entry name" value="DNA_mismatch_repair_MutS_sf"/>
</dbReference>
<dbReference type="Proteomes" id="UP000003748">
    <property type="component" value="Unassembled WGS sequence"/>
</dbReference>
<proteinExistence type="predicted"/>
<dbReference type="eggNOG" id="COG1193">
    <property type="taxonomic scope" value="Bacteria"/>
</dbReference>
<dbReference type="GO" id="GO:0006298">
    <property type="term" value="P:mismatch repair"/>
    <property type="evidence" value="ECO:0007669"/>
    <property type="project" value="InterPro"/>
</dbReference>
<reference evidence="5 6" key="1">
    <citation type="submission" date="2010-02" db="EMBL/GenBank/DDBJ databases">
        <authorList>
            <person name="Weinstock G."/>
            <person name="Sodergren E."/>
            <person name="Clifton S."/>
            <person name="Fulton L."/>
            <person name="Fulton B."/>
            <person name="Courtney L."/>
            <person name="Fronick C."/>
            <person name="Harrison M."/>
            <person name="Strong C."/>
            <person name="Farmer C."/>
            <person name="Delahaunty K."/>
            <person name="Markovic C."/>
            <person name="Hall O."/>
            <person name="Minx P."/>
            <person name="Tomlinson C."/>
            <person name="Mitreva M."/>
            <person name="Nelson J."/>
            <person name="Hou S."/>
            <person name="Wollam A."/>
            <person name="Pepin K.H."/>
            <person name="Johnson M."/>
            <person name="Bhonagiri V."/>
            <person name="Zhang X."/>
            <person name="Suruliraj S."/>
            <person name="Warren W."/>
            <person name="Chinwalla A."/>
            <person name="Mardis E.R."/>
            <person name="Wilson R.K."/>
        </authorList>
    </citation>
    <scope>NUCLEOTIDE SEQUENCE [LARGE SCALE GENOMIC DNA]</scope>
    <source>
        <strain evidence="5 6">ATCC 33693</strain>
    </source>
</reference>
<feature type="domain" description="DNA mismatch repair proteins mutS family" evidence="4">
    <location>
        <begin position="285"/>
        <end position="486"/>
    </location>
</feature>
<keyword evidence="2" id="KW-0067">ATP-binding</keyword>
<organism evidence="5 6">
    <name type="scientific">Fusobacterium periodonticum ATCC 33693</name>
    <dbReference type="NCBI Taxonomy" id="546275"/>
    <lineage>
        <taxon>Bacteria</taxon>
        <taxon>Fusobacteriati</taxon>
        <taxon>Fusobacteriota</taxon>
        <taxon>Fusobacteriia</taxon>
        <taxon>Fusobacteriales</taxon>
        <taxon>Fusobacteriaceae</taxon>
        <taxon>Fusobacterium</taxon>
    </lineage>
</organism>
<dbReference type="SUPFAM" id="SSF52540">
    <property type="entry name" value="P-loop containing nucleoside triphosphate hydrolases"/>
    <property type="match status" value="1"/>
</dbReference>
<dbReference type="SMART" id="SM00534">
    <property type="entry name" value="MUTSac"/>
    <property type="match status" value="1"/>
</dbReference>
<dbReference type="STRING" id="546275.FUSPEROL_00445"/>
<protein>
    <submittedName>
        <fullName evidence="5">MutS domain V protein</fullName>
    </submittedName>
</protein>
<name>D4CST6_9FUSO</name>
<dbReference type="Pfam" id="PF00488">
    <property type="entry name" value="MutS_V"/>
    <property type="match status" value="1"/>
</dbReference>
<keyword evidence="3" id="KW-0238">DNA-binding</keyword>
<sequence>MIDMKFIDENSLNRLNFKDLLARVEVFSAYGKSKLNNLENFLVGEEKKLEEEFERMQKIYDFISENKKEEMEIEIVLHRFKDIKKLVENADAGIILDTVDIFEIKAQLMAMVDLNSYLLKNKEVFSNFVLKDMNELFKILDPNDEKIATFYIYEAYSVILKEIRRQKKEVENRLFNETDYEIVKRLKDERLSILVDEEKEEFKIRRNLTKAIKSYAEDFLTNVEKISNLDFIIAKVKFAKEYNGIKPEVSKKKEIILEDAINLEVKEVLEAKNKKYTPISINLNVGTTMITGANMGGKSVALKTIAENVLLFQMGFFVFAKYASIPLLDFIFFVSDDMQDISKGLSTFGAEIIKLKEINSYVKNGTGLIVFDEFARGTNPKEGQKFVKALAKYLNDKSSISIITTHFDSVVENNMKHYQVVGLKNLDFEKLKTKLQVNNSLETIQDNMDFTLEESTDTEVPKDALNIAKLIGLDDEISEMIYKEYEMEE</sequence>
<evidence type="ECO:0000313" key="5">
    <source>
        <dbReference type="EMBL" id="EFE87600.1"/>
    </source>
</evidence>
<dbReference type="Gene3D" id="3.40.50.300">
    <property type="entry name" value="P-loop containing nucleotide triphosphate hydrolases"/>
    <property type="match status" value="1"/>
</dbReference>
<dbReference type="EMBL" id="ACJY01000030">
    <property type="protein sequence ID" value="EFE87600.1"/>
    <property type="molecule type" value="Genomic_DNA"/>
</dbReference>